<dbReference type="GO" id="GO:0001681">
    <property type="term" value="F:sialate O-acetylesterase activity"/>
    <property type="evidence" value="ECO:0007669"/>
    <property type="project" value="InterPro"/>
</dbReference>
<organism evidence="1">
    <name type="scientific">marine metagenome</name>
    <dbReference type="NCBI Taxonomy" id="408172"/>
    <lineage>
        <taxon>unclassified sequences</taxon>
        <taxon>metagenomes</taxon>
        <taxon>ecological metagenomes</taxon>
    </lineage>
</organism>
<gene>
    <name evidence="1" type="ORF">METZ01_LOCUS245728</name>
</gene>
<dbReference type="AlphaFoldDB" id="A0A382HZN3"/>
<dbReference type="SUPFAM" id="SSF52266">
    <property type="entry name" value="SGNH hydrolase"/>
    <property type="match status" value="1"/>
</dbReference>
<dbReference type="PANTHER" id="PTHR22901:SF0">
    <property type="entry name" value="SIALATE O-ACETYLESTERASE"/>
    <property type="match status" value="1"/>
</dbReference>
<accession>A0A382HZN3</accession>
<dbReference type="EMBL" id="UINC01064321">
    <property type="protein sequence ID" value="SVB92874.1"/>
    <property type="molecule type" value="Genomic_DNA"/>
</dbReference>
<dbReference type="InterPro" id="IPR039329">
    <property type="entry name" value="SIAE"/>
</dbReference>
<protein>
    <recommendedName>
        <fullName evidence="2">Sialate O-acetylesterase domain-containing protein</fullName>
    </recommendedName>
</protein>
<name>A0A382HZN3_9ZZZZ</name>
<feature type="non-terminal residue" evidence="1">
    <location>
        <position position="1"/>
    </location>
</feature>
<proteinExistence type="predicted"/>
<evidence type="ECO:0008006" key="2">
    <source>
        <dbReference type="Google" id="ProtNLM"/>
    </source>
</evidence>
<dbReference type="PANTHER" id="PTHR22901">
    <property type="entry name" value="SIALATE O-ACETYLESTERASE"/>
    <property type="match status" value="1"/>
</dbReference>
<dbReference type="GO" id="GO:0005975">
    <property type="term" value="P:carbohydrate metabolic process"/>
    <property type="evidence" value="ECO:0007669"/>
    <property type="project" value="TreeGrafter"/>
</dbReference>
<sequence>IIIDVGEGRDIHPRDKQTVARRLARWALAKDYGMEIAHQSPRYRSMEIKGNKAMITFGHVGAGLYSFDVANPKGFAVCGKDKKFVWAQTRIVGKNQVEVWAEGVTPTQVRYAWAANPVCTLMSREGLPATPFRTDDFKMVTEGK</sequence>
<reference evidence="1" key="1">
    <citation type="submission" date="2018-05" db="EMBL/GenBank/DDBJ databases">
        <authorList>
            <person name="Lanie J.A."/>
            <person name="Ng W.-L."/>
            <person name="Kazmierczak K.M."/>
            <person name="Andrzejewski T.M."/>
            <person name="Davidsen T.M."/>
            <person name="Wayne K.J."/>
            <person name="Tettelin H."/>
            <person name="Glass J.I."/>
            <person name="Rusch D."/>
            <person name="Podicherti R."/>
            <person name="Tsui H.-C.T."/>
            <person name="Winkler M.E."/>
        </authorList>
    </citation>
    <scope>NUCLEOTIDE SEQUENCE</scope>
</reference>
<evidence type="ECO:0000313" key="1">
    <source>
        <dbReference type="EMBL" id="SVB92874.1"/>
    </source>
</evidence>